<dbReference type="STRING" id="80876.SAMN05421779_10584"/>
<evidence type="ECO:0000313" key="5">
    <source>
        <dbReference type="EMBL" id="SIS97075.1"/>
    </source>
</evidence>
<protein>
    <submittedName>
        <fullName evidence="5">DNA processing protein</fullName>
    </submittedName>
</protein>
<dbReference type="InterPro" id="IPR003488">
    <property type="entry name" value="DprA"/>
</dbReference>
<dbReference type="GO" id="GO:0009294">
    <property type="term" value="P:DNA-mediated transformation"/>
    <property type="evidence" value="ECO:0007669"/>
    <property type="project" value="InterPro"/>
</dbReference>
<evidence type="ECO:0000313" key="6">
    <source>
        <dbReference type="Proteomes" id="UP000185678"/>
    </source>
</evidence>
<accession>A0A1N7NFC2</accession>
<evidence type="ECO:0000256" key="1">
    <source>
        <dbReference type="ARBA" id="ARBA00006525"/>
    </source>
</evidence>
<sequence length="381" mass="40135">MVNSIMTISIRPLSAAERLDWLRLIRCENVGPITFFRLLDRFGTAARALEALPELARSGGRSKPIKLCSRAAAEQELLAAQAIGARLLCACEPEYPALLREVDDAPPCLYVLGDVALLSRPCVAIVGTRNASAGAKQFSRKLAMDLGAHGFAVASGLARGIDTAAHEGSLNTGTIAVMAGGVNVVYPPENARLHAAIAAQGALISELPPHLEPQARHFPRRNRLISGLARAVVVAEASLRSGSLITARLAADQGRDVLAVPGSPLDGRSEGPNQLLRDGAILCRGIDDVLEQVANPRHRPLREPAGGDFTAGPASTPSPAALAAAREKVLSNLSVAPVTVDEIIRQCQLSASIVSFVLLELDLAGRLERLPGHRVSLLPEA</sequence>
<name>A0A1N7NFC2_9PROT</name>
<dbReference type="SUPFAM" id="SSF102405">
    <property type="entry name" value="MCP/YpsA-like"/>
    <property type="match status" value="1"/>
</dbReference>
<feature type="region of interest" description="Disordered" evidence="2">
    <location>
        <begin position="298"/>
        <end position="318"/>
    </location>
</feature>
<dbReference type="Gene3D" id="1.10.10.10">
    <property type="entry name" value="Winged helix-like DNA-binding domain superfamily/Winged helix DNA-binding domain"/>
    <property type="match status" value="1"/>
</dbReference>
<organism evidence="5 6">
    <name type="scientific">Insolitispirillum peregrinum</name>
    <dbReference type="NCBI Taxonomy" id="80876"/>
    <lineage>
        <taxon>Bacteria</taxon>
        <taxon>Pseudomonadati</taxon>
        <taxon>Pseudomonadota</taxon>
        <taxon>Alphaproteobacteria</taxon>
        <taxon>Rhodospirillales</taxon>
        <taxon>Novispirillaceae</taxon>
        <taxon>Insolitispirillum</taxon>
    </lineage>
</organism>
<dbReference type="Pfam" id="PF21102">
    <property type="entry name" value="DprA_N"/>
    <property type="match status" value="1"/>
</dbReference>
<dbReference type="Pfam" id="PF02481">
    <property type="entry name" value="DNA_processg_A"/>
    <property type="match status" value="1"/>
</dbReference>
<keyword evidence="6" id="KW-1185">Reference proteome</keyword>
<dbReference type="PANTHER" id="PTHR43022">
    <property type="entry name" value="PROTEIN SMF"/>
    <property type="match status" value="1"/>
</dbReference>
<feature type="domain" description="Smf/DprA SLOG" evidence="3">
    <location>
        <begin position="87"/>
        <end position="293"/>
    </location>
</feature>
<dbReference type="RefSeq" id="WP_245821464.1">
    <property type="nucleotide sequence ID" value="NZ_FTOA01000005.1"/>
</dbReference>
<comment type="similarity">
    <text evidence="1">Belongs to the DprA/Smf family.</text>
</comment>
<dbReference type="AlphaFoldDB" id="A0A1N7NFC2"/>
<proteinExistence type="inferred from homology"/>
<dbReference type="InterPro" id="IPR036388">
    <property type="entry name" value="WH-like_DNA-bd_sf"/>
</dbReference>
<dbReference type="InterPro" id="IPR057666">
    <property type="entry name" value="DrpA_SLOG"/>
</dbReference>
<dbReference type="NCBIfam" id="TIGR00732">
    <property type="entry name" value="dprA"/>
    <property type="match status" value="1"/>
</dbReference>
<dbReference type="Pfam" id="PF17782">
    <property type="entry name" value="WHD_DprA"/>
    <property type="match status" value="1"/>
</dbReference>
<feature type="domain" description="DprA winged helix" evidence="4">
    <location>
        <begin position="313"/>
        <end position="372"/>
    </location>
</feature>
<dbReference type="Proteomes" id="UP000185678">
    <property type="component" value="Unassembled WGS sequence"/>
</dbReference>
<dbReference type="InterPro" id="IPR041614">
    <property type="entry name" value="DprA_WH"/>
</dbReference>
<reference evidence="5 6" key="1">
    <citation type="submission" date="2017-01" db="EMBL/GenBank/DDBJ databases">
        <authorList>
            <person name="Mah S.A."/>
            <person name="Swanson W.J."/>
            <person name="Moy G.W."/>
            <person name="Vacquier V.D."/>
        </authorList>
    </citation>
    <scope>NUCLEOTIDE SEQUENCE [LARGE SCALE GENOMIC DNA]</scope>
    <source>
        <strain evidence="5 6">DSM 11589</strain>
    </source>
</reference>
<dbReference type="Gene3D" id="3.40.50.450">
    <property type="match status" value="1"/>
</dbReference>
<evidence type="ECO:0000256" key="2">
    <source>
        <dbReference type="SAM" id="MobiDB-lite"/>
    </source>
</evidence>
<evidence type="ECO:0000259" key="3">
    <source>
        <dbReference type="Pfam" id="PF02481"/>
    </source>
</evidence>
<gene>
    <name evidence="5" type="ORF">SAMN05421779_10584</name>
</gene>
<dbReference type="EMBL" id="FTOA01000005">
    <property type="protein sequence ID" value="SIS97075.1"/>
    <property type="molecule type" value="Genomic_DNA"/>
</dbReference>
<evidence type="ECO:0000259" key="4">
    <source>
        <dbReference type="Pfam" id="PF17782"/>
    </source>
</evidence>
<dbReference type="PANTHER" id="PTHR43022:SF1">
    <property type="entry name" value="PROTEIN SMF"/>
    <property type="match status" value="1"/>
</dbReference>